<keyword evidence="4" id="KW-1185">Reference proteome</keyword>
<evidence type="ECO:0000313" key="4">
    <source>
        <dbReference type="Proteomes" id="UP001500279"/>
    </source>
</evidence>
<keyword evidence="1" id="KW-0808">Transferase</keyword>
<feature type="domain" description="Glycosyl transferase CAP10" evidence="2">
    <location>
        <begin position="237"/>
        <end position="354"/>
    </location>
</feature>
<dbReference type="Pfam" id="PF05686">
    <property type="entry name" value="Glyco_transf_90"/>
    <property type="match status" value="1"/>
</dbReference>
<dbReference type="EMBL" id="BAAAEW010000016">
    <property type="protein sequence ID" value="GAA0752894.1"/>
    <property type="molecule type" value="Genomic_DNA"/>
</dbReference>
<evidence type="ECO:0000256" key="1">
    <source>
        <dbReference type="ARBA" id="ARBA00022679"/>
    </source>
</evidence>
<dbReference type="Proteomes" id="UP001500279">
    <property type="component" value="Unassembled WGS sequence"/>
</dbReference>
<evidence type="ECO:0000313" key="3">
    <source>
        <dbReference type="EMBL" id="GAA0752894.1"/>
    </source>
</evidence>
<dbReference type="PANTHER" id="PTHR12203:SF35">
    <property type="entry name" value="PROTEIN O-GLUCOSYLTRANSFERASE 1"/>
    <property type="match status" value="1"/>
</dbReference>
<accession>A0ABN1K2A7</accession>
<dbReference type="InterPro" id="IPR051091">
    <property type="entry name" value="O-Glucosyltr/Glycosyltrsf_90"/>
</dbReference>
<dbReference type="InterPro" id="IPR006598">
    <property type="entry name" value="CAP10"/>
</dbReference>
<proteinExistence type="predicted"/>
<comment type="caution">
    <text evidence="3">The sequence shown here is derived from an EMBL/GenBank/DDBJ whole genome shotgun (WGS) entry which is preliminary data.</text>
</comment>
<gene>
    <name evidence="3" type="ORF">GCM10009107_27170</name>
</gene>
<organism evidence="3 4">
    <name type="scientific">Ideonella azotifigens</name>
    <dbReference type="NCBI Taxonomy" id="513160"/>
    <lineage>
        <taxon>Bacteria</taxon>
        <taxon>Pseudomonadati</taxon>
        <taxon>Pseudomonadota</taxon>
        <taxon>Betaproteobacteria</taxon>
        <taxon>Burkholderiales</taxon>
        <taxon>Sphaerotilaceae</taxon>
        <taxon>Ideonella</taxon>
    </lineage>
</organism>
<name>A0ABN1K2A7_9BURK</name>
<sequence length="362" mass="41090">MDWHEGVPQVCSALRDMALYDGHARAYDALNGFDQICTWSDERQCFQHSGRRAGRPLLGVRQTKFANLVWSWGLQGKFLTNWSDAQGWDYRHRLPGLGGIPVIQYCRRAVQRGQVVLMPLPRYYMGPGGPNLPDQPDPMPFRAKRNRLAWRGSLTGTLSDWDREIWWVDAVFREKAHAQDFARARRVTRWRAADELRKSPLADVKLTLTDLQRLRMAASAPLQDLLRGLVGEWQSKEAARQSKFLLVVDGNDIGSNKYWSLLSNSVVLLVESEWETALDAGLVAGVHYVPVQANRQAIETTVEALLADEARCESIIAAAHELLAPQLRTDWRDAADWLTLQAYATRVRFVPPLPTTWSFSRG</sequence>
<dbReference type="PANTHER" id="PTHR12203">
    <property type="entry name" value="KDEL LYS-ASP-GLU-LEU CONTAINING - RELATED"/>
    <property type="match status" value="1"/>
</dbReference>
<reference evidence="3 4" key="1">
    <citation type="journal article" date="2019" name="Int. J. Syst. Evol. Microbiol.">
        <title>The Global Catalogue of Microorganisms (GCM) 10K type strain sequencing project: providing services to taxonomists for standard genome sequencing and annotation.</title>
        <authorList>
            <consortium name="The Broad Institute Genomics Platform"/>
            <consortium name="The Broad Institute Genome Sequencing Center for Infectious Disease"/>
            <person name="Wu L."/>
            <person name="Ma J."/>
        </authorList>
    </citation>
    <scope>NUCLEOTIDE SEQUENCE [LARGE SCALE GENOMIC DNA]</scope>
    <source>
        <strain evidence="3 4">JCM 15503</strain>
    </source>
</reference>
<protein>
    <recommendedName>
        <fullName evidence="2">Glycosyl transferase CAP10 domain-containing protein</fullName>
    </recommendedName>
</protein>
<evidence type="ECO:0000259" key="2">
    <source>
        <dbReference type="Pfam" id="PF05686"/>
    </source>
</evidence>